<evidence type="ECO:0000313" key="6">
    <source>
        <dbReference type="Proteomes" id="UP000092574"/>
    </source>
</evidence>
<accession>A0A1C7IG52</accession>
<evidence type="ECO:0000313" key="5">
    <source>
        <dbReference type="EMBL" id="ANU78018.1"/>
    </source>
</evidence>
<dbReference type="PANTHER" id="PTHR43649">
    <property type="entry name" value="ARABINOSE-BINDING PROTEIN-RELATED"/>
    <property type="match status" value="1"/>
</dbReference>
<gene>
    <name evidence="5" type="ORF">A4V09_21120</name>
</gene>
<dbReference type="Gene3D" id="3.40.190.10">
    <property type="entry name" value="Periplasmic binding protein-like II"/>
    <property type="match status" value="1"/>
</dbReference>
<evidence type="ECO:0000256" key="4">
    <source>
        <dbReference type="ARBA" id="ARBA00022729"/>
    </source>
</evidence>
<dbReference type="Pfam" id="PF01547">
    <property type="entry name" value="SBP_bac_1"/>
    <property type="match status" value="1"/>
</dbReference>
<comment type="similarity">
    <text evidence="2">Belongs to the bacterial solute-binding protein 1 family.</text>
</comment>
<keyword evidence="6" id="KW-1185">Reference proteome</keyword>
<dbReference type="InterPro" id="IPR050490">
    <property type="entry name" value="Bact_solute-bd_prot1"/>
</dbReference>
<name>A0A1C7IG52_9FIRM</name>
<dbReference type="KEGG" id="byl:A4V09_21120"/>
<evidence type="ECO:0000256" key="1">
    <source>
        <dbReference type="ARBA" id="ARBA00004196"/>
    </source>
</evidence>
<proteinExistence type="inferred from homology"/>
<organism evidence="5 6">
    <name type="scientific">Blautia pseudococcoides</name>
    <dbReference type="NCBI Taxonomy" id="1796616"/>
    <lineage>
        <taxon>Bacteria</taxon>
        <taxon>Bacillati</taxon>
        <taxon>Bacillota</taxon>
        <taxon>Clostridia</taxon>
        <taxon>Lachnospirales</taxon>
        <taxon>Lachnospiraceae</taxon>
        <taxon>Blautia</taxon>
    </lineage>
</organism>
<dbReference type="STRING" id="1796616.A4V09_21120"/>
<protein>
    <recommendedName>
        <fullName evidence="7">Multiple sugar transport system substrate-binding protein</fullName>
    </recommendedName>
</protein>
<dbReference type="Proteomes" id="UP000092574">
    <property type="component" value="Chromosome"/>
</dbReference>
<dbReference type="PANTHER" id="PTHR43649:SF31">
    <property type="entry name" value="SN-GLYCEROL-3-PHOSPHATE-BINDING PERIPLASMIC PROTEIN UGPB"/>
    <property type="match status" value="1"/>
</dbReference>
<dbReference type="OrthoDB" id="383937at2"/>
<reference evidence="5" key="1">
    <citation type="submission" date="2017-04" db="EMBL/GenBank/DDBJ databases">
        <title>Complete Genome Sequences of Twelve Strains of a Stable Defined Moderately Diverse Mouse Microbiota 2 (sDMDMm2).</title>
        <authorList>
            <person name="Uchimura Y."/>
            <person name="Wyss M."/>
            <person name="Brugiroux S."/>
            <person name="Limenitakis J.P."/>
            <person name="Stecher B."/>
            <person name="McCoy K.D."/>
            <person name="Macpherson A.J."/>
        </authorList>
    </citation>
    <scope>NUCLEOTIDE SEQUENCE</scope>
    <source>
        <strain evidence="5">YL58</strain>
    </source>
</reference>
<dbReference type="AlphaFoldDB" id="A0A1C7IG52"/>
<dbReference type="CDD" id="cd13585">
    <property type="entry name" value="PBP2_TMBP_like"/>
    <property type="match status" value="1"/>
</dbReference>
<keyword evidence="4" id="KW-0732">Signal</keyword>
<sequence>MHKKQHESIIRTREDILFWKESFIIKTIVTVKVRSSYQPERNADGNMENREGITKEGKSMLRRKMLAAALVTGLAGTLVLGGCQSGGDKGKTAGGKDSVRFMVGGSAAELEQYKKAVDAFNEQSENVEVTFVGVPGDNYNEKIMTQLKSKEAPDCFYSEEASYGELNRSDMLLDVAKYLDQSDSNLKRADVPENLLENYTFEDKVTGVPVDCNPMVIYYNADLFKGLNIKTPQEYVDEGKWNFEALQQVSEQLRDASKVGFVYENWWGPLYSFLFSAEEPIYSDDMSKSEFGSERTKAGLTYLDSNIKSKAFTFAGSLTSGESPDTLFVSGQAGMLYAGRWYVADFTDLSFTYDVVPFPYYEEPSQAVCAMPATPLVINKKTADPDAVWEFVSFYCGEQGQNIRMEGQGNAVPTVDGLDEIVLTGTPEHAQNFLDAVDMALVYPKAEALHPGMTDSITGQVEKLLVGEQDVEQTLANIIQTVDDELQK</sequence>
<dbReference type="InterPro" id="IPR006059">
    <property type="entry name" value="SBP"/>
</dbReference>
<dbReference type="SUPFAM" id="SSF53850">
    <property type="entry name" value="Periplasmic binding protein-like II"/>
    <property type="match status" value="1"/>
</dbReference>
<evidence type="ECO:0008006" key="7">
    <source>
        <dbReference type="Google" id="ProtNLM"/>
    </source>
</evidence>
<evidence type="ECO:0000256" key="2">
    <source>
        <dbReference type="ARBA" id="ARBA00008520"/>
    </source>
</evidence>
<evidence type="ECO:0000256" key="3">
    <source>
        <dbReference type="ARBA" id="ARBA00022448"/>
    </source>
</evidence>
<dbReference type="EMBL" id="CP015405">
    <property type="protein sequence ID" value="ANU78018.1"/>
    <property type="molecule type" value="Genomic_DNA"/>
</dbReference>
<comment type="subcellular location">
    <subcellularLocation>
        <location evidence="1">Cell envelope</location>
    </subcellularLocation>
</comment>
<dbReference type="GO" id="GO:0030313">
    <property type="term" value="C:cell envelope"/>
    <property type="evidence" value="ECO:0007669"/>
    <property type="project" value="UniProtKB-SubCell"/>
</dbReference>
<keyword evidence="3" id="KW-0813">Transport</keyword>